<dbReference type="EMBL" id="AJAK01000001">
    <property type="protein sequence ID" value="EOH82898.1"/>
    <property type="molecule type" value="Genomic_DNA"/>
</dbReference>
<dbReference type="EMBL" id="ASWA01000006">
    <property type="protein sequence ID" value="EOT63200.1"/>
    <property type="molecule type" value="Genomic_DNA"/>
</dbReference>
<name>R2PI67_9ENTE</name>
<keyword evidence="5" id="KW-1185">Reference proteome</keyword>
<evidence type="ECO:0000256" key="1">
    <source>
        <dbReference type="SAM" id="Coils"/>
    </source>
</evidence>
<dbReference type="PATRIC" id="fig|1158601.3.peg.15"/>
<evidence type="ECO:0008006" key="6">
    <source>
        <dbReference type="Google" id="ProtNLM"/>
    </source>
</evidence>
<dbReference type="RefSeq" id="WP_010738928.1">
    <property type="nucleotide sequence ID" value="NZ_KB946245.1"/>
</dbReference>
<evidence type="ECO:0000313" key="3">
    <source>
        <dbReference type="EMBL" id="EOT63200.1"/>
    </source>
</evidence>
<dbReference type="OrthoDB" id="1707883at2"/>
<dbReference type="eggNOG" id="ENOG503367M">
    <property type="taxonomic scope" value="Bacteria"/>
</dbReference>
<evidence type="ECO:0000313" key="2">
    <source>
        <dbReference type="EMBL" id="EOH82898.1"/>
    </source>
</evidence>
<keyword evidence="1" id="KW-0175">Coiled coil</keyword>
<dbReference type="AlphaFoldDB" id="R2PI67"/>
<gene>
    <name evidence="3" type="ORF">I585_04554</name>
    <name evidence="2" type="ORF">UAI_00016</name>
</gene>
<reference evidence="2 4" key="1">
    <citation type="submission" date="2013-02" db="EMBL/GenBank/DDBJ databases">
        <title>The Genome Sequence of Enterococcus malodoratus ATCC_43197.</title>
        <authorList>
            <consortium name="The Broad Institute Genome Sequencing Platform"/>
            <consortium name="The Broad Institute Genome Sequencing Center for Infectious Disease"/>
            <person name="Earl A.M."/>
            <person name="Gilmore M.S."/>
            <person name="Lebreton F."/>
            <person name="Walker B."/>
            <person name="Young S.K."/>
            <person name="Zeng Q."/>
            <person name="Gargeya S."/>
            <person name="Fitzgerald M."/>
            <person name="Haas B."/>
            <person name="Abouelleil A."/>
            <person name="Alvarado L."/>
            <person name="Arachchi H.M."/>
            <person name="Berlin A.M."/>
            <person name="Chapman S.B."/>
            <person name="Dewar J."/>
            <person name="Goldberg J."/>
            <person name="Griggs A."/>
            <person name="Gujja S."/>
            <person name="Hansen M."/>
            <person name="Howarth C."/>
            <person name="Imamovic A."/>
            <person name="Larimer J."/>
            <person name="McCowan C."/>
            <person name="Murphy C."/>
            <person name="Neiman D."/>
            <person name="Pearson M."/>
            <person name="Priest M."/>
            <person name="Roberts A."/>
            <person name="Saif S."/>
            <person name="Shea T."/>
            <person name="Sisk P."/>
            <person name="Sykes S."/>
            <person name="Wortman J."/>
            <person name="Nusbaum C."/>
            <person name="Birren B."/>
        </authorList>
    </citation>
    <scope>NUCLEOTIDE SEQUENCE [LARGE SCALE GENOMIC DNA]</scope>
    <source>
        <strain evidence="2 4">ATCC 43197</strain>
    </source>
</reference>
<evidence type="ECO:0000313" key="5">
    <source>
        <dbReference type="Proteomes" id="UP000014148"/>
    </source>
</evidence>
<dbReference type="InterPro" id="IPR046229">
    <property type="entry name" value="TnpC-like"/>
</dbReference>
<accession>R2PI67</accession>
<evidence type="ECO:0000313" key="4">
    <source>
        <dbReference type="Proteomes" id="UP000013783"/>
    </source>
</evidence>
<proteinExistence type="predicted"/>
<reference evidence="3 5" key="2">
    <citation type="submission" date="2013-03" db="EMBL/GenBank/DDBJ databases">
        <title>The Genome Sequence of Enterococcus malodoratus ATCC_43197 (PacBio/Illumina hybrid assembly).</title>
        <authorList>
            <consortium name="The Broad Institute Genomics Platform"/>
            <consortium name="The Broad Institute Genome Sequencing Center for Infectious Disease"/>
            <person name="Earl A."/>
            <person name="Russ C."/>
            <person name="Gilmore M."/>
            <person name="Surin D."/>
            <person name="Walker B."/>
            <person name="Young S."/>
            <person name="Zeng Q."/>
            <person name="Gargeya S."/>
            <person name="Fitzgerald M."/>
            <person name="Haas B."/>
            <person name="Abouelleil A."/>
            <person name="Allen A.W."/>
            <person name="Alvarado L."/>
            <person name="Arachchi H.M."/>
            <person name="Berlin A.M."/>
            <person name="Chapman S.B."/>
            <person name="Gainer-Dewar J."/>
            <person name="Goldberg J."/>
            <person name="Griggs A."/>
            <person name="Gujja S."/>
            <person name="Hansen M."/>
            <person name="Howarth C."/>
            <person name="Imamovic A."/>
            <person name="Ireland A."/>
            <person name="Larimer J."/>
            <person name="McCowan C."/>
            <person name="Murphy C."/>
            <person name="Pearson M."/>
            <person name="Poon T.W."/>
            <person name="Priest M."/>
            <person name="Roberts A."/>
            <person name="Saif S."/>
            <person name="Shea T."/>
            <person name="Sisk P."/>
            <person name="Sykes S."/>
            <person name="Wortman J."/>
            <person name="Nusbaum C."/>
            <person name="Birren B."/>
        </authorList>
    </citation>
    <scope>NUCLEOTIDE SEQUENCE [LARGE SCALE GENOMIC DNA]</scope>
    <source>
        <strain evidence="3 5">ATCC 43197</strain>
    </source>
</reference>
<dbReference type="Pfam" id="PF19776">
    <property type="entry name" value="DUF6262"/>
    <property type="match status" value="1"/>
</dbReference>
<feature type="coiled-coil region" evidence="1">
    <location>
        <begin position="87"/>
        <end position="114"/>
    </location>
</feature>
<organism evidence="2 4">
    <name type="scientific">Enterococcus malodoratus ATCC 43197</name>
    <dbReference type="NCBI Taxonomy" id="1158601"/>
    <lineage>
        <taxon>Bacteria</taxon>
        <taxon>Bacillati</taxon>
        <taxon>Bacillota</taxon>
        <taxon>Bacilli</taxon>
        <taxon>Lactobacillales</taxon>
        <taxon>Enterococcaceae</taxon>
        <taxon>Enterococcus</taxon>
    </lineage>
</organism>
<sequence>MDNYNQIEHLKRVHEDRKAATAKKVDHAINALIAQQKKINFNSVAKEAGVAKATLYSNNAYRSRIETLRITSDNQKRFSGKSLDNSSNSKDALIESLKRKNKKLEIENGRLRNDLKVAYGQIYQRN</sequence>
<protein>
    <recommendedName>
        <fullName evidence="6">Transposase</fullName>
    </recommendedName>
</protein>
<dbReference type="Proteomes" id="UP000013783">
    <property type="component" value="Unassembled WGS sequence"/>
</dbReference>
<dbReference type="Proteomes" id="UP000014148">
    <property type="component" value="Unassembled WGS sequence"/>
</dbReference>
<comment type="caution">
    <text evidence="2">The sequence shown here is derived from an EMBL/GenBank/DDBJ whole genome shotgun (WGS) entry which is preliminary data.</text>
</comment>